<organism evidence="1 2">
    <name type="scientific">Ancylostoma duodenale</name>
    <dbReference type="NCBI Taxonomy" id="51022"/>
    <lineage>
        <taxon>Eukaryota</taxon>
        <taxon>Metazoa</taxon>
        <taxon>Ecdysozoa</taxon>
        <taxon>Nematoda</taxon>
        <taxon>Chromadorea</taxon>
        <taxon>Rhabditida</taxon>
        <taxon>Rhabditina</taxon>
        <taxon>Rhabditomorpha</taxon>
        <taxon>Strongyloidea</taxon>
        <taxon>Ancylostomatidae</taxon>
        <taxon>Ancylostomatinae</taxon>
        <taxon>Ancylostoma</taxon>
    </lineage>
</organism>
<keyword evidence="2" id="KW-1185">Reference proteome</keyword>
<dbReference type="OrthoDB" id="424543at2759"/>
<dbReference type="Proteomes" id="UP000054047">
    <property type="component" value="Unassembled WGS sequence"/>
</dbReference>
<evidence type="ECO:0000313" key="2">
    <source>
        <dbReference type="Proteomes" id="UP000054047"/>
    </source>
</evidence>
<name>A0A0C2GYD1_9BILA</name>
<dbReference type="EMBL" id="KN728231">
    <property type="protein sequence ID" value="KIH64129.1"/>
    <property type="molecule type" value="Genomic_DNA"/>
</dbReference>
<sequence length="166" mass="19314">MDAINVKRQYLTTTPELFGTITVDGIDLPQINASIYLSSAVSSDGSLTHNVIAPYQRLVEEVEITYWCTVRQAHSRSPKAEDLYSCCPFSRSIRHVLRACGDKVWRISFDLDVSDKRSNRREKQRRIDMIDDDLKLAGIHRYRAQYRAKWRRRITDADAVTKREKH</sequence>
<gene>
    <name evidence="1" type="ORF">ANCDUO_05564</name>
</gene>
<reference evidence="1 2" key="1">
    <citation type="submission" date="2013-12" db="EMBL/GenBank/DDBJ databases">
        <title>Draft genome of the parsitic nematode Ancylostoma duodenale.</title>
        <authorList>
            <person name="Mitreva M."/>
        </authorList>
    </citation>
    <scope>NUCLEOTIDE SEQUENCE [LARGE SCALE GENOMIC DNA]</scope>
    <source>
        <strain evidence="1 2">Zhejiang</strain>
    </source>
</reference>
<dbReference type="AlphaFoldDB" id="A0A0C2GYD1"/>
<evidence type="ECO:0000313" key="1">
    <source>
        <dbReference type="EMBL" id="KIH64129.1"/>
    </source>
</evidence>
<accession>A0A0C2GYD1</accession>
<proteinExistence type="predicted"/>
<protein>
    <submittedName>
        <fullName evidence="1">Uncharacterized protein</fullName>
    </submittedName>
</protein>